<evidence type="ECO:0000256" key="2">
    <source>
        <dbReference type="SAM" id="MobiDB-lite"/>
    </source>
</evidence>
<sequence length="357" mass="38622">MRPAETDSGAVAEPRRCAFRRCREPLPVLVGRGNRPRYCQDGRSWGTKGLSCKDAEAAFVAVESLREEGDTAGAVTAVDDLGARLAAAAGPLAAVLDGVAVLRTQLDDEVREALAARDAALARSAEDHGARLAAEERAVRAESMAAEAGARAAEAVELRTEAERARTRAKQAAAAAEREQLRAEGRSVALEDRAVRAEDLAEAAAAQTAQLRDELAALRATLTARDTELDTERRRAREAAEAHRTELAARRTELDAERQRAREAAVTHRDELDTALAGLREEHASRLDAVRAAAAEERDRTAARHRTEQDRLREEHAAAIDRRAAEHAREAADLHRRLGAAEHELERLRAAADPGEG</sequence>
<dbReference type="EMBL" id="BSFQ01000007">
    <property type="protein sequence ID" value="GLL11156.1"/>
    <property type="molecule type" value="Genomic_DNA"/>
</dbReference>
<feature type="region of interest" description="Disordered" evidence="2">
    <location>
        <begin position="295"/>
        <end position="314"/>
    </location>
</feature>
<reference evidence="3" key="2">
    <citation type="submission" date="2023-01" db="EMBL/GenBank/DDBJ databases">
        <authorList>
            <person name="Sun Q."/>
            <person name="Evtushenko L."/>
        </authorList>
    </citation>
    <scope>NUCLEOTIDE SEQUENCE</scope>
    <source>
        <strain evidence="3">VKM Ac-1069</strain>
    </source>
</reference>
<evidence type="ECO:0000313" key="3">
    <source>
        <dbReference type="EMBL" id="GLL11156.1"/>
    </source>
</evidence>
<feature type="coiled-coil region" evidence="1">
    <location>
        <begin position="324"/>
        <end position="351"/>
    </location>
</feature>
<dbReference type="AlphaFoldDB" id="A0A9W6NW25"/>
<evidence type="ECO:0000256" key="1">
    <source>
        <dbReference type="SAM" id="Coils"/>
    </source>
</evidence>
<gene>
    <name evidence="3" type="ORF">GCM10017577_22970</name>
</gene>
<keyword evidence="4" id="KW-1185">Reference proteome</keyword>
<protein>
    <submittedName>
        <fullName evidence="3">Uncharacterized protein</fullName>
    </submittedName>
</protein>
<dbReference type="Proteomes" id="UP001143463">
    <property type="component" value="Unassembled WGS sequence"/>
</dbReference>
<name>A0A9W6NW25_9PSEU</name>
<reference evidence="3" key="1">
    <citation type="journal article" date="2014" name="Int. J. Syst. Evol. Microbiol.">
        <title>Complete genome sequence of Corynebacterium casei LMG S-19264T (=DSM 44701T), isolated from a smear-ripened cheese.</title>
        <authorList>
            <consortium name="US DOE Joint Genome Institute (JGI-PGF)"/>
            <person name="Walter F."/>
            <person name="Albersmeier A."/>
            <person name="Kalinowski J."/>
            <person name="Ruckert C."/>
        </authorList>
    </citation>
    <scope>NUCLEOTIDE SEQUENCE</scope>
    <source>
        <strain evidence="3">VKM Ac-1069</strain>
    </source>
</reference>
<comment type="caution">
    <text evidence="3">The sequence shown here is derived from an EMBL/GenBank/DDBJ whole genome shotgun (WGS) entry which is preliminary data.</text>
</comment>
<evidence type="ECO:0000313" key="4">
    <source>
        <dbReference type="Proteomes" id="UP001143463"/>
    </source>
</evidence>
<accession>A0A9W6NW25</accession>
<keyword evidence="1" id="KW-0175">Coiled coil</keyword>
<organism evidence="3 4">
    <name type="scientific">Pseudonocardia halophobica</name>
    <dbReference type="NCBI Taxonomy" id="29401"/>
    <lineage>
        <taxon>Bacteria</taxon>
        <taxon>Bacillati</taxon>
        <taxon>Actinomycetota</taxon>
        <taxon>Actinomycetes</taxon>
        <taxon>Pseudonocardiales</taxon>
        <taxon>Pseudonocardiaceae</taxon>
        <taxon>Pseudonocardia</taxon>
    </lineage>
</organism>
<feature type="coiled-coil region" evidence="1">
    <location>
        <begin position="155"/>
        <end position="264"/>
    </location>
</feature>
<proteinExistence type="predicted"/>